<protein>
    <submittedName>
        <fullName evidence="15">Sodium:solute symporter family protein</fullName>
    </submittedName>
</protein>
<dbReference type="Pfam" id="PF00474">
    <property type="entry name" value="SSF"/>
    <property type="match status" value="2"/>
</dbReference>
<dbReference type="PROSITE" id="PS50283">
    <property type="entry name" value="NA_SOLUT_SYMP_3"/>
    <property type="match status" value="1"/>
</dbReference>
<dbReference type="AlphaFoldDB" id="A0A4Q1CA74"/>
<feature type="transmembrane region" description="Helical" evidence="14">
    <location>
        <begin position="261"/>
        <end position="278"/>
    </location>
</feature>
<dbReference type="InterPro" id="IPR050277">
    <property type="entry name" value="Sodium:Solute_Symporter"/>
</dbReference>
<dbReference type="GO" id="GO:0006814">
    <property type="term" value="P:sodium ion transport"/>
    <property type="evidence" value="ECO:0007669"/>
    <property type="project" value="UniProtKB-KW"/>
</dbReference>
<keyword evidence="8" id="KW-0915">Sodium</keyword>
<feature type="transmembrane region" description="Helical" evidence="14">
    <location>
        <begin position="431"/>
        <end position="451"/>
    </location>
</feature>
<evidence type="ECO:0000256" key="3">
    <source>
        <dbReference type="ARBA" id="ARBA00022448"/>
    </source>
</evidence>
<feature type="transmembrane region" description="Helical" evidence="14">
    <location>
        <begin position="82"/>
        <end position="105"/>
    </location>
</feature>
<feature type="transmembrane region" description="Helical" evidence="14">
    <location>
        <begin position="6"/>
        <end position="29"/>
    </location>
</feature>
<organism evidence="15 16">
    <name type="scientific">Oleiharenicola lentus</name>
    <dbReference type="NCBI Taxonomy" id="2508720"/>
    <lineage>
        <taxon>Bacteria</taxon>
        <taxon>Pseudomonadati</taxon>
        <taxon>Verrucomicrobiota</taxon>
        <taxon>Opitutia</taxon>
        <taxon>Opitutales</taxon>
        <taxon>Opitutaceae</taxon>
        <taxon>Oleiharenicola</taxon>
    </lineage>
</organism>
<evidence type="ECO:0000256" key="1">
    <source>
        <dbReference type="ARBA" id="ARBA00004651"/>
    </source>
</evidence>
<dbReference type="GO" id="GO:0015293">
    <property type="term" value="F:symporter activity"/>
    <property type="evidence" value="ECO:0007669"/>
    <property type="project" value="UniProtKB-KW"/>
</dbReference>
<reference evidence="15 16" key="1">
    <citation type="submission" date="2019-01" db="EMBL/GenBank/DDBJ databases">
        <title>Lacunisphaera sp. strain TWA-58.</title>
        <authorList>
            <person name="Chen W.-M."/>
        </authorList>
    </citation>
    <scope>NUCLEOTIDE SEQUENCE [LARGE SCALE GENOMIC DNA]</scope>
    <source>
        <strain evidence="15 16">TWA-58</strain>
    </source>
</reference>
<evidence type="ECO:0000256" key="6">
    <source>
        <dbReference type="ARBA" id="ARBA00022847"/>
    </source>
</evidence>
<evidence type="ECO:0000256" key="12">
    <source>
        <dbReference type="ARBA" id="ARBA00033708"/>
    </source>
</evidence>
<feature type="transmembrane region" description="Helical" evidence="14">
    <location>
        <begin position="298"/>
        <end position="317"/>
    </location>
</feature>
<accession>A0A4Q1CA74</accession>
<dbReference type="PANTHER" id="PTHR48086">
    <property type="entry name" value="SODIUM/PROLINE SYMPORTER-RELATED"/>
    <property type="match status" value="1"/>
</dbReference>
<feature type="transmembrane region" description="Helical" evidence="14">
    <location>
        <begin position="628"/>
        <end position="646"/>
    </location>
</feature>
<dbReference type="CDD" id="cd10322">
    <property type="entry name" value="SLC5sbd"/>
    <property type="match status" value="1"/>
</dbReference>
<feature type="transmembrane region" description="Helical" evidence="14">
    <location>
        <begin position="348"/>
        <end position="366"/>
    </location>
</feature>
<dbReference type="InterPro" id="IPR001734">
    <property type="entry name" value="Na/solute_symporter"/>
</dbReference>
<feature type="transmembrane region" description="Helical" evidence="14">
    <location>
        <begin position="487"/>
        <end position="509"/>
    </location>
</feature>
<dbReference type="OrthoDB" id="1387879at2"/>
<keyword evidence="5 14" id="KW-0812">Transmembrane</keyword>
<evidence type="ECO:0000256" key="14">
    <source>
        <dbReference type="SAM" id="Phobius"/>
    </source>
</evidence>
<keyword evidence="9" id="KW-0406">Ion transport</keyword>
<keyword evidence="4" id="KW-1003">Cell membrane</keyword>
<evidence type="ECO:0000256" key="2">
    <source>
        <dbReference type="ARBA" id="ARBA00006434"/>
    </source>
</evidence>
<dbReference type="EMBL" id="SDHX01000001">
    <property type="protein sequence ID" value="RXK55914.1"/>
    <property type="molecule type" value="Genomic_DNA"/>
</dbReference>
<evidence type="ECO:0000256" key="7">
    <source>
        <dbReference type="ARBA" id="ARBA00022989"/>
    </source>
</evidence>
<dbReference type="RefSeq" id="WP_129047281.1">
    <property type="nucleotide sequence ID" value="NZ_SDHX01000001.1"/>
</dbReference>
<evidence type="ECO:0000256" key="5">
    <source>
        <dbReference type="ARBA" id="ARBA00022692"/>
    </source>
</evidence>
<dbReference type="Proteomes" id="UP000290218">
    <property type="component" value="Unassembled WGS sequence"/>
</dbReference>
<keyword evidence="10 14" id="KW-0472">Membrane</keyword>
<evidence type="ECO:0000256" key="9">
    <source>
        <dbReference type="ARBA" id="ARBA00023065"/>
    </source>
</evidence>
<evidence type="ECO:0000313" key="15">
    <source>
        <dbReference type="EMBL" id="RXK55914.1"/>
    </source>
</evidence>
<comment type="caution">
    <text evidence="15">The sequence shown here is derived from an EMBL/GenBank/DDBJ whole genome shotgun (WGS) entry which is preliminary data.</text>
</comment>
<sequence>MLTYTYWGLSLFDMAMIIVYFALVVVIAVRTARKMNSREDYFMGGRSFGKLIQTFAAFGQATSVEHVSTTTTMVNTNGASGIWAMLAGGLMNLPVFWMTSIWYRRLRLLTLGDFFEERYGSKRMAAFYAACQSIYFVLIAAIGFMAMAKTVSAIASKPVAELTSIERVEYEMAVERESLEAGDFSLLTGEQKARLQELQTLNPKKEYSHFNQNWLIIIVAVASFIYASKGGLTAAFMVDLVQGIFIIILSLMLIPFAMAKINLLFGGNGILGAFATMHQVLPDSFMQIWGSPSLIEFSWFWIAGFSIMIVITTAVQANQMTACGSAKSDYVARYGFVAGVLLKRYSNVMWGVVALMTVVLYGNSISDPDYAWGLATRDLLGPVNLGLVGLMIACLIAALMSSVSAFMLTAAALITNNLYRPFRPRCSEDHYVWVGRIFSAVYMLVSVYVAAQSKGLFELFKMTMMFNSILAAAFWMGMLWRRSNRAGAWASMVFMFVATVVLPFGLPLLPGIRDSAYLSKTTQALTVTRTYTARAMDVSERDRAIASWDKAKASGQAKGERPAMLRAGEKYEKSVLLPKKSVFWSDGLSVSEGKVSGRGYLKVELVVLNRLGWDLGRNSYSLNETLTFVFRIIPPFLILMLVAYLTTPEAKELLDQFYGKMRTPVLGHSPEEDEQAMELTRADPNRFNHLKMFPNSNWEFRRWNREDWTGVLGSIGAAVSVVLLLMFVVSLGR</sequence>
<keyword evidence="3" id="KW-0813">Transport</keyword>
<keyword evidence="11" id="KW-0739">Sodium transport</keyword>
<feature type="transmembrane region" description="Helical" evidence="14">
    <location>
        <begin position="210"/>
        <end position="228"/>
    </location>
</feature>
<evidence type="ECO:0000256" key="13">
    <source>
        <dbReference type="RuleBase" id="RU362091"/>
    </source>
</evidence>
<comment type="subcellular location">
    <subcellularLocation>
        <location evidence="1">Cell membrane</location>
        <topology evidence="1">Multi-pass membrane protein</topology>
    </subcellularLocation>
</comment>
<feature type="transmembrane region" description="Helical" evidence="14">
    <location>
        <begin position="125"/>
        <end position="148"/>
    </location>
</feature>
<comment type="catalytic activity">
    <reaction evidence="12">
        <text>L-proline(in) + Na(+)(in) = L-proline(out) + Na(+)(out)</text>
        <dbReference type="Rhea" id="RHEA:28967"/>
        <dbReference type="ChEBI" id="CHEBI:29101"/>
        <dbReference type="ChEBI" id="CHEBI:60039"/>
    </reaction>
</comment>
<feature type="transmembrane region" description="Helical" evidence="14">
    <location>
        <begin position="386"/>
        <end position="419"/>
    </location>
</feature>
<evidence type="ECO:0000256" key="4">
    <source>
        <dbReference type="ARBA" id="ARBA00022475"/>
    </source>
</evidence>
<dbReference type="PANTHER" id="PTHR48086:SF3">
    <property type="entry name" value="SODIUM_PROLINE SYMPORTER"/>
    <property type="match status" value="1"/>
</dbReference>
<keyword evidence="16" id="KW-1185">Reference proteome</keyword>
<name>A0A4Q1CA74_9BACT</name>
<proteinExistence type="inferred from homology"/>
<dbReference type="GO" id="GO:0005886">
    <property type="term" value="C:plasma membrane"/>
    <property type="evidence" value="ECO:0007669"/>
    <property type="project" value="UniProtKB-SubCell"/>
</dbReference>
<comment type="similarity">
    <text evidence="2 13">Belongs to the sodium:solute symporter (SSF) (TC 2.A.21) family.</text>
</comment>
<keyword evidence="7 14" id="KW-1133">Transmembrane helix</keyword>
<feature type="transmembrane region" description="Helical" evidence="14">
    <location>
        <begin position="711"/>
        <end position="731"/>
    </location>
</feature>
<evidence type="ECO:0000256" key="11">
    <source>
        <dbReference type="ARBA" id="ARBA00023201"/>
    </source>
</evidence>
<feature type="transmembrane region" description="Helical" evidence="14">
    <location>
        <begin position="463"/>
        <end position="480"/>
    </location>
</feature>
<dbReference type="Gene3D" id="1.20.1730.10">
    <property type="entry name" value="Sodium/glucose cotransporter"/>
    <property type="match status" value="1"/>
</dbReference>
<evidence type="ECO:0000256" key="10">
    <source>
        <dbReference type="ARBA" id="ARBA00023136"/>
    </source>
</evidence>
<evidence type="ECO:0000256" key="8">
    <source>
        <dbReference type="ARBA" id="ARBA00023053"/>
    </source>
</evidence>
<dbReference type="InterPro" id="IPR038377">
    <property type="entry name" value="Na/Glc_symporter_sf"/>
</dbReference>
<feature type="transmembrane region" description="Helical" evidence="14">
    <location>
        <begin position="234"/>
        <end position="254"/>
    </location>
</feature>
<gene>
    <name evidence="15" type="ORF">ESB00_08550</name>
</gene>
<keyword evidence="6" id="KW-0769">Symport</keyword>
<evidence type="ECO:0000313" key="16">
    <source>
        <dbReference type="Proteomes" id="UP000290218"/>
    </source>
</evidence>